<name>A0A4Z1IRU5_9HELO</name>
<keyword evidence="2" id="KW-1185">Reference proteome</keyword>
<protein>
    <submittedName>
        <fullName evidence="1">Uncharacterized protein</fullName>
    </submittedName>
</protein>
<accession>A0A4Z1IRU5</accession>
<dbReference type="Proteomes" id="UP000297527">
    <property type="component" value="Unassembled WGS sequence"/>
</dbReference>
<dbReference type="AlphaFoldDB" id="A0A4Z1IRU5"/>
<organism evidence="1 2">
    <name type="scientific">Botryotinia convoluta</name>
    <dbReference type="NCBI Taxonomy" id="54673"/>
    <lineage>
        <taxon>Eukaryota</taxon>
        <taxon>Fungi</taxon>
        <taxon>Dikarya</taxon>
        <taxon>Ascomycota</taxon>
        <taxon>Pezizomycotina</taxon>
        <taxon>Leotiomycetes</taxon>
        <taxon>Helotiales</taxon>
        <taxon>Sclerotiniaceae</taxon>
        <taxon>Botryotinia</taxon>
    </lineage>
</organism>
<gene>
    <name evidence="1" type="ORF">BCON_0009g00740</name>
</gene>
<dbReference type="EMBL" id="PQXN01000009">
    <property type="protein sequence ID" value="TGO64065.1"/>
    <property type="molecule type" value="Genomic_DNA"/>
</dbReference>
<dbReference type="OrthoDB" id="10273798at2759"/>
<comment type="caution">
    <text evidence="1">The sequence shown here is derived from an EMBL/GenBank/DDBJ whole genome shotgun (WGS) entry which is preliminary data.</text>
</comment>
<proteinExistence type="predicted"/>
<reference evidence="1 2" key="1">
    <citation type="submission" date="2017-12" db="EMBL/GenBank/DDBJ databases">
        <title>Comparative genomics of Botrytis spp.</title>
        <authorList>
            <person name="Valero-Jimenez C.A."/>
            <person name="Tapia P."/>
            <person name="Veloso J."/>
            <person name="Silva-Moreno E."/>
            <person name="Staats M."/>
            <person name="Valdes J.H."/>
            <person name="Van Kan J.A.L."/>
        </authorList>
    </citation>
    <scope>NUCLEOTIDE SEQUENCE [LARGE SCALE GENOMIC DNA]</scope>
    <source>
        <strain evidence="1 2">MUCL11595</strain>
    </source>
</reference>
<evidence type="ECO:0000313" key="1">
    <source>
        <dbReference type="EMBL" id="TGO64065.1"/>
    </source>
</evidence>
<sequence length="65" mass="7197">MSLIEFTGSWLRAVLFPHGNAAVKAPIVGLRWAYPARVQYLNNAMNLLQEGYHQVKPSSAPSMTP</sequence>
<evidence type="ECO:0000313" key="2">
    <source>
        <dbReference type="Proteomes" id="UP000297527"/>
    </source>
</evidence>